<sequence length="180" mass="19437">MAETFRHRIANDADIPALREVMRLAIEQLQHQFLSPVQVAASHKVMGLDSQLVRDGTYFVVEAGGRIAGCGGWSFRATLFGGDDSIVAREPARLDPLRDAAKIRAMYTDPAFVRRGVGALILDLCEAAARQAGFARVELMGTAAGVPLYRSCGYSPLGPLDQVAVGEVLVPLQRMIKSLV</sequence>
<evidence type="ECO:0000313" key="5">
    <source>
        <dbReference type="Proteomes" id="UP000321172"/>
    </source>
</evidence>
<evidence type="ECO:0000313" key="4">
    <source>
        <dbReference type="EMBL" id="QEA17630.1"/>
    </source>
</evidence>
<evidence type="ECO:0000256" key="2">
    <source>
        <dbReference type="ARBA" id="ARBA00023315"/>
    </source>
</evidence>
<dbReference type="InterPro" id="IPR050832">
    <property type="entry name" value="Bact_Acetyltransf"/>
</dbReference>
<evidence type="ECO:0000259" key="3">
    <source>
        <dbReference type="PROSITE" id="PS51186"/>
    </source>
</evidence>
<dbReference type="OrthoDB" id="118465at2"/>
<dbReference type="GO" id="GO:0016747">
    <property type="term" value="F:acyltransferase activity, transferring groups other than amino-acyl groups"/>
    <property type="evidence" value="ECO:0007669"/>
    <property type="project" value="InterPro"/>
</dbReference>
<keyword evidence="5" id="KW-1185">Reference proteome</keyword>
<dbReference type="InterPro" id="IPR016181">
    <property type="entry name" value="Acyl_CoA_acyltransferase"/>
</dbReference>
<dbReference type="SUPFAM" id="SSF55729">
    <property type="entry name" value="Acyl-CoA N-acyltransferases (Nat)"/>
    <property type="match status" value="1"/>
</dbReference>
<dbReference type="Pfam" id="PF00583">
    <property type="entry name" value="Acetyltransf_1"/>
    <property type="match status" value="1"/>
</dbReference>
<dbReference type="PANTHER" id="PTHR43877:SF1">
    <property type="entry name" value="ACETYLTRANSFERASE"/>
    <property type="match status" value="1"/>
</dbReference>
<proteinExistence type="predicted"/>
<evidence type="ECO:0000256" key="1">
    <source>
        <dbReference type="ARBA" id="ARBA00022679"/>
    </source>
</evidence>
<dbReference type="EMBL" id="CP042345">
    <property type="protein sequence ID" value="QEA17630.1"/>
    <property type="molecule type" value="Genomic_DNA"/>
</dbReference>
<feature type="domain" description="N-acetyltransferase" evidence="3">
    <location>
        <begin position="5"/>
        <end position="177"/>
    </location>
</feature>
<reference evidence="4 5" key="1">
    <citation type="journal article" date="2013" name="J. Microbiol. Biotechnol.">
        <title>Novosphingobium ginsenosidimutans sp. nov., with the ability to convert ginsenoside.</title>
        <authorList>
            <person name="Kim J.K."/>
            <person name="He D."/>
            <person name="Liu Q.M."/>
            <person name="Park H.Y."/>
            <person name="Jung M.S."/>
            <person name="Yoon M.H."/>
            <person name="Kim S.C."/>
            <person name="Im W.T."/>
        </authorList>
    </citation>
    <scope>NUCLEOTIDE SEQUENCE [LARGE SCALE GENOMIC DNA]</scope>
    <source>
        <strain evidence="4 5">FW-6</strain>
    </source>
</reference>
<dbReference type="PANTHER" id="PTHR43877">
    <property type="entry name" value="AMINOALKYLPHOSPHONATE N-ACETYLTRANSFERASE-RELATED-RELATED"/>
    <property type="match status" value="1"/>
</dbReference>
<dbReference type="AlphaFoldDB" id="A0A5B8SAL3"/>
<protein>
    <submittedName>
        <fullName evidence="4">GNAT family N-acetyltransferase</fullName>
    </submittedName>
</protein>
<dbReference type="PROSITE" id="PS51186">
    <property type="entry name" value="GNAT"/>
    <property type="match status" value="1"/>
</dbReference>
<dbReference type="Proteomes" id="UP000321172">
    <property type="component" value="Chromosome"/>
</dbReference>
<name>A0A5B8SAL3_9SPHN</name>
<organism evidence="4 5">
    <name type="scientific">Novosphingobium ginsenosidimutans</name>
    <dbReference type="NCBI Taxonomy" id="1176536"/>
    <lineage>
        <taxon>Bacteria</taxon>
        <taxon>Pseudomonadati</taxon>
        <taxon>Pseudomonadota</taxon>
        <taxon>Alphaproteobacteria</taxon>
        <taxon>Sphingomonadales</taxon>
        <taxon>Sphingomonadaceae</taxon>
        <taxon>Novosphingobium</taxon>
    </lineage>
</organism>
<keyword evidence="2" id="KW-0012">Acyltransferase</keyword>
<keyword evidence="1 4" id="KW-0808">Transferase</keyword>
<gene>
    <name evidence="4" type="ORF">FRF71_15240</name>
</gene>
<dbReference type="KEGG" id="ngf:FRF71_15240"/>
<dbReference type="RefSeq" id="WP_147091697.1">
    <property type="nucleotide sequence ID" value="NZ_CP042345.1"/>
</dbReference>
<accession>A0A5B8SAL3</accession>
<dbReference type="InterPro" id="IPR000182">
    <property type="entry name" value="GNAT_dom"/>
</dbReference>
<dbReference type="Gene3D" id="3.40.630.30">
    <property type="match status" value="1"/>
</dbReference>
<dbReference type="CDD" id="cd04301">
    <property type="entry name" value="NAT_SF"/>
    <property type="match status" value="1"/>
</dbReference>